<dbReference type="SUPFAM" id="SSF55804">
    <property type="entry name" value="Phoshotransferase/anion transport protein"/>
    <property type="match status" value="1"/>
</dbReference>
<comment type="caution">
    <text evidence="13">The sequence shown here is derived from an EMBL/GenBank/DDBJ whole genome shotgun (WGS) entry which is preliminary data.</text>
</comment>
<evidence type="ECO:0000256" key="7">
    <source>
        <dbReference type="ARBA" id="ARBA00022683"/>
    </source>
</evidence>
<dbReference type="PROSITE" id="PS00372">
    <property type="entry name" value="PTS_EIIA_TYPE_2_HIS"/>
    <property type="match status" value="1"/>
</dbReference>
<keyword evidence="6" id="KW-0808">Transferase</keyword>
<organism evidence="13 14">
    <name type="scientific">Dactylosporangium maewongense</name>
    <dbReference type="NCBI Taxonomy" id="634393"/>
    <lineage>
        <taxon>Bacteria</taxon>
        <taxon>Bacillati</taxon>
        <taxon>Actinomycetota</taxon>
        <taxon>Actinomycetes</taxon>
        <taxon>Micromonosporales</taxon>
        <taxon>Micromonosporaceae</taxon>
        <taxon>Dactylosporangium</taxon>
    </lineage>
</organism>
<evidence type="ECO:0000256" key="2">
    <source>
        <dbReference type="ARBA" id="ARBA00014783"/>
    </source>
</evidence>
<keyword evidence="3" id="KW-0813">Transport</keyword>
<keyword evidence="5" id="KW-0762">Sugar transport</keyword>
<keyword evidence="8" id="KW-0418">Kinase</keyword>
<gene>
    <name evidence="13" type="ORF">GCM10009827_074950</name>
</gene>
<dbReference type="InterPro" id="IPR002178">
    <property type="entry name" value="PTS_EIIA_type-2_dom"/>
</dbReference>
<evidence type="ECO:0000256" key="8">
    <source>
        <dbReference type="ARBA" id="ARBA00022777"/>
    </source>
</evidence>
<dbReference type="InterPro" id="IPR016152">
    <property type="entry name" value="PTrfase/Anion_transptr"/>
</dbReference>
<feature type="domain" description="PTS EIIA type-2" evidence="12">
    <location>
        <begin position="24"/>
        <end position="163"/>
    </location>
</feature>
<reference evidence="14" key="1">
    <citation type="journal article" date="2019" name="Int. J. Syst. Evol. Microbiol.">
        <title>The Global Catalogue of Microorganisms (GCM) 10K type strain sequencing project: providing services to taxonomists for standard genome sequencing and annotation.</title>
        <authorList>
            <consortium name="The Broad Institute Genomics Platform"/>
            <consortium name="The Broad Institute Genome Sequencing Center for Infectious Disease"/>
            <person name="Wu L."/>
            <person name="Ma J."/>
        </authorList>
    </citation>
    <scope>NUCLEOTIDE SEQUENCE [LARGE SCALE GENOMIC DNA]</scope>
    <source>
        <strain evidence="14">JCM 15933</strain>
    </source>
</reference>
<dbReference type="PANTHER" id="PTHR30181:SF2">
    <property type="entry name" value="PTS SYSTEM MANNITOL-SPECIFIC EIICBA COMPONENT"/>
    <property type="match status" value="1"/>
</dbReference>
<evidence type="ECO:0000256" key="3">
    <source>
        <dbReference type="ARBA" id="ARBA00022448"/>
    </source>
</evidence>
<keyword evidence="14" id="KW-1185">Reference proteome</keyword>
<proteinExistence type="predicted"/>
<dbReference type="Gene3D" id="3.40.930.10">
    <property type="entry name" value="Mannitol-specific EII, Chain A"/>
    <property type="match status" value="1"/>
</dbReference>
<evidence type="ECO:0000256" key="9">
    <source>
        <dbReference type="ARBA" id="ARBA00029908"/>
    </source>
</evidence>
<dbReference type="Proteomes" id="UP001501470">
    <property type="component" value="Unassembled WGS sequence"/>
</dbReference>
<evidence type="ECO:0000313" key="13">
    <source>
        <dbReference type="EMBL" id="GAA1544137.1"/>
    </source>
</evidence>
<evidence type="ECO:0000256" key="6">
    <source>
        <dbReference type="ARBA" id="ARBA00022679"/>
    </source>
</evidence>
<name>A0ABP4MGJ0_9ACTN</name>
<dbReference type="CDD" id="cd00211">
    <property type="entry name" value="PTS_IIA_fru"/>
    <property type="match status" value="1"/>
</dbReference>
<evidence type="ECO:0000256" key="5">
    <source>
        <dbReference type="ARBA" id="ARBA00022597"/>
    </source>
</evidence>
<dbReference type="PANTHER" id="PTHR30181">
    <property type="entry name" value="MANNITOL PERMEASE IIC COMPONENT"/>
    <property type="match status" value="1"/>
</dbReference>
<keyword evidence="4" id="KW-0597">Phosphoprotein</keyword>
<evidence type="ECO:0000256" key="4">
    <source>
        <dbReference type="ARBA" id="ARBA00022553"/>
    </source>
</evidence>
<dbReference type="PROSITE" id="PS51094">
    <property type="entry name" value="PTS_EIIA_TYPE_2"/>
    <property type="match status" value="1"/>
</dbReference>
<sequence>MADQPTQHADQLADHADHADQPAGLLTSDAIRLHERAGSRDEAIRRCGAVLVEVGAVGEQYVDAMLARERSVSTYIGEGVAIPHGTLNSKENVRRDALAVLRFPDGVDWDGNDVRVCVAIAAAGDGHVDILASLAEVLMDPDQAEALRDATDAGFVQRLLTKENQ</sequence>
<evidence type="ECO:0000256" key="11">
    <source>
        <dbReference type="ARBA" id="ARBA00030962"/>
    </source>
</evidence>
<protein>
    <recommendedName>
        <fullName evidence="2">Mannitol-specific phosphotransferase enzyme IIA component</fullName>
    </recommendedName>
    <alternativeName>
        <fullName evidence="10">EIIA</fullName>
    </alternativeName>
    <alternativeName>
        <fullName evidence="11">EIII</fullName>
    </alternativeName>
    <alternativeName>
        <fullName evidence="9">PTS system mannitol-specific EIIA component</fullName>
    </alternativeName>
</protein>
<keyword evidence="7" id="KW-0598">Phosphotransferase system</keyword>
<dbReference type="RefSeq" id="WP_344507680.1">
    <property type="nucleotide sequence ID" value="NZ_BAAAQD010000017.1"/>
</dbReference>
<comment type="function">
    <text evidence="1">The phosphoenolpyruvate-dependent sugar phosphotransferase system (sugar PTS), a major carbohydrate active transport system, catalyzes the phosphorylation of incoming sugar substrates concomitantly with their translocation across the cell membrane. The enzyme II CmtAB PTS system is involved in D-mannitol transport.</text>
</comment>
<dbReference type="EMBL" id="BAAAQD010000017">
    <property type="protein sequence ID" value="GAA1544137.1"/>
    <property type="molecule type" value="Genomic_DNA"/>
</dbReference>
<evidence type="ECO:0000259" key="12">
    <source>
        <dbReference type="PROSITE" id="PS51094"/>
    </source>
</evidence>
<evidence type="ECO:0000256" key="10">
    <source>
        <dbReference type="ARBA" id="ARBA00030956"/>
    </source>
</evidence>
<evidence type="ECO:0000313" key="14">
    <source>
        <dbReference type="Proteomes" id="UP001501470"/>
    </source>
</evidence>
<dbReference type="InterPro" id="IPR050893">
    <property type="entry name" value="Sugar_PTS"/>
</dbReference>
<accession>A0ABP4MGJ0</accession>
<evidence type="ECO:0000256" key="1">
    <source>
        <dbReference type="ARBA" id="ARBA00002434"/>
    </source>
</evidence>
<dbReference type="Pfam" id="PF00359">
    <property type="entry name" value="PTS_EIIA_2"/>
    <property type="match status" value="1"/>
</dbReference>